<dbReference type="GO" id="GO:0009102">
    <property type="term" value="P:biotin biosynthetic process"/>
    <property type="evidence" value="ECO:0007669"/>
    <property type="project" value="InterPro"/>
</dbReference>
<dbReference type="GO" id="GO:0030170">
    <property type="term" value="F:pyridoxal phosphate binding"/>
    <property type="evidence" value="ECO:0007669"/>
    <property type="project" value="InterPro"/>
</dbReference>
<evidence type="ECO:0000256" key="2">
    <source>
        <dbReference type="ARBA" id="ARBA00022576"/>
    </source>
</evidence>
<proteinExistence type="inferred from homology"/>
<dbReference type="GO" id="GO:0004015">
    <property type="term" value="F:adenosylmethionine-8-amino-7-oxononanoate transaminase activity"/>
    <property type="evidence" value="ECO:0007669"/>
    <property type="project" value="TreeGrafter"/>
</dbReference>
<dbReference type="Gene3D" id="3.40.50.300">
    <property type="entry name" value="P-loop containing nucleotide triphosphate hydrolases"/>
    <property type="match status" value="1"/>
</dbReference>
<dbReference type="PROSITE" id="PS00600">
    <property type="entry name" value="AA_TRANSFER_CLASS_3"/>
    <property type="match status" value="1"/>
</dbReference>
<dbReference type="EMBL" id="JAULSW010000004">
    <property type="protein sequence ID" value="KAK3386109.1"/>
    <property type="molecule type" value="Genomic_DNA"/>
</dbReference>
<dbReference type="InterPro" id="IPR049704">
    <property type="entry name" value="Aminotrans_3_PPA_site"/>
</dbReference>
<dbReference type="InterPro" id="IPR005814">
    <property type="entry name" value="Aminotrans_3"/>
</dbReference>
<dbReference type="PANTHER" id="PTHR42684:SF3">
    <property type="entry name" value="ADENOSYLMETHIONINE-8-AMINO-7-OXONONANOATE AMINOTRANSFERASE"/>
    <property type="match status" value="1"/>
</dbReference>
<comment type="subcellular location">
    <subcellularLocation>
        <location evidence="1">Mitochondrion</location>
    </subcellularLocation>
</comment>
<dbReference type="InterPro" id="IPR015422">
    <property type="entry name" value="PyrdxlP-dep_Trfase_small"/>
</dbReference>
<dbReference type="Gene3D" id="3.40.640.10">
    <property type="entry name" value="Type I PLP-dependent aspartate aminotransferase-like (Major domain)"/>
    <property type="match status" value="1"/>
</dbReference>
<evidence type="ECO:0000313" key="5">
    <source>
        <dbReference type="EMBL" id="KAK3386109.1"/>
    </source>
</evidence>
<dbReference type="CDD" id="cd03109">
    <property type="entry name" value="DTBS"/>
    <property type="match status" value="1"/>
</dbReference>
<dbReference type="Gene3D" id="3.90.1150.10">
    <property type="entry name" value="Aspartate Aminotransferase, domain 1"/>
    <property type="match status" value="1"/>
</dbReference>
<dbReference type="AlphaFoldDB" id="A0AAE0U0I4"/>
<dbReference type="SUPFAM" id="SSF53383">
    <property type="entry name" value="PLP-dependent transferases"/>
    <property type="match status" value="1"/>
</dbReference>
<name>A0AAE0U0I4_9PEZI</name>
<keyword evidence="4" id="KW-0663">Pyridoxal phosphate</keyword>
<keyword evidence="2" id="KW-0032">Aminotransferase</keyword>
<dbReference type="InterPro" id="IPR015424">
    <property type="entry name" value="PyrdxlP-dep_Trfase"/>
</dbReference>
<dbReference type="PANTHER" id="PTHR42684">
    <property type="entry name" value="ADENOSYLMETHIONINE-8-AMINO-7-OXONONANOATE AMINOTRANSFERASE"/>
    <property type="match status" value="1"/>
</dbReference>
<evidence type="ECO:0000256" key="1">
    <source>
        <dbReference type="ARBA" id="ARBA00004173"/>
    </source>
</evidence>
<dbReference type="GO" id="GO:0004141">
    <property type="term" value="F:dethiobiotin synthase activity"/>
    <property type="evidence" value="ECO:0007669"/>
    <property type="project" value="InterPro"/>
</dbReference>
<keyword evidence="6" id="KW-1185">Reference proteome</keyword>
<dbReference type="Pfam" id="PF00202">
    <property type="entry name" value="Aminotran_3"/>
    <property type="match status" value="2"/>
</dbReference>
<reference evidence="5" key="1">
    <citation type="journal article" date="2023" name="Mol. Phylogenet. Evol.">
        <title>Genome-scale phylogeny and comparative genomics of the fungal order Sordariales.</title>
        <authorList>
            <person name="Hensen N."/>
            <person name="Bonometti L."/>
            <person name="Westerberg I."/>
            <person name="Brannstrom I.O."/>
            <person name="Guillou S."/>
            <person name="Cros-Aarteil S."/>
            <person name="Calhoun S."/>
            <person name="Haridas S."/>
            <person name="Kuo A."/>
            <person name="Mondo S."/>
            <person name="Pangilinan J."/>
            <person name="Riley R."/>
            <person name="LaButti K."/>
            <person name="Andreopoulos B."/>
            <person name="Lipzen A."/>
            <person name="Chen C."/>
            <person name="Yan M."/>
            <person name="Daum C."/>
            <person name="Ng V."/>
            <person name="Clum A."/>
            <person name="Steindorff A."/>
            <person name="Ohm R.A."/>
            <person name="Martin F."/>
            <person name="Silar P."/>
            <person name="Natvig D.O."/>
            <person name="Lalanne C."/>
            <person name="Gautier V."/>
            <person name="Ament-Velasquez S.L."/>
            <person name="Kruys A."/>
            <person name="Hutchinson M.I."/>
            <person name="Powell A.J."/>
            <person name="Barry K."/>
            <person name="Miller A.N."/>
            <person name="Grigoriev I.V."/>
            <person name="Debuchy R."/>
            <person name="Gladieux P."/>
            <person name="Hiltunen Thoren M."/>
            <person name="Johannesson H."/>
        </authorList>
    </citation>
    <scope>NUCLEOTIDE SEQUENCE</scope>
    <source>
        <strain evidence="5">CBS 232.78</strain>
    </source>
</reference>
<dbReference type="HAMAP" id="MF_00336">
    <property type="entry name" value="BioD"/>
    <property type="match status" value="1"/>
</dbReference>
<evidence type="ECO:0000256" key="4">
    <source>
        <dbReference type="ARBA" id="ARBA00022898"/>
    </source>
</evidence>
<keyword evidence="3" id="KW-0808">Transferase</keyword>
<sequence length="854" mass="94884">MDKLGLDLLNLDLDERKAAVARPVGAQLWRLLCVYQIFGANTDVGKTVFTTNLINTVTENRPNAKVAYLKPVSTGPKSKADNIHLQTYTLPTVMVETKFQYDLESSPHTAAEKEFLLTGVRIPGDSEITGHIREFSRGFASPSKPGWLFVETAGGVHTPSPTGTSQAELYRELRLPIILVGDSRLGGISSTISAFESLKLRGYDVVMVLVFRRMSDTLVNHKYLADYFEEHGGVPVVTYPAPPEHVGVVAFERYNMREYYETASRSEAMTYAVKVLETYHTNRLAQLQSMSREATEVLWYPFTQHIELTPSNITVIDSAWGSYFQTLVRTGDLVTRYLERLGLLESTFDGTASWWTQGLGHGNSALALSAASAAGRYGHVMFPGMVHEPALRLAQELLDVVKNPRLTRVFFSDNGSTGVEVAIKMAMRATRMRYDIEMTEDTNLGVLGIKGGYHGDTIGAMDCAAPGHFNEDVEWYKGRGYWFPAPTVECSQGIWRVLLPNEIKDISDTPEVARYTFKSLEQVFDLQTRGVLALSETYKRFIVAKLKALAEEGYKGERNFGALILEPVVLGAGGMQLVDPMFQRTLIEVVRESAADIFYKDRMQSGFAELGLRDTAIWKGLPVIFDEVLTGLGRLGRMSAGSFFGSTDTNADIVVHAKLLTGGLVPLAATLASESIFDAFKGDYASSGLLHGHSYTAYPVGCQVALDTLRFFKAAQTKAEEKLAAENKEAENDMTESQKFYQHLADEAEKEPPKRAPSVWSSKLIHFISNQPSVAGVWNLGTILSIRMKTRYEDGKYTSQALMLQQELAEKKIHTRRLENVLYVMASLTAEAPEIQEISNEVERAFNHLQWEGP</sequence>
<evidence type="ECO:0000313" key="6">
    <source>
        <dbReference type="Proteomes" id="UP001285441"/>
    </source>
</evidence>
<dbReference type="InterPro" id="IPR027417">
    <property type="entry name" value="P-loop_NTPase"/>
</dbReference>
<accession>A0AAE0U0I4</accession>
<comment type="caution">
    <text evidence="5">The sequence shown here is derived from an EMBL/GenBank/DDBJ whole genome shotgun (WGS) entry which is preliminary data.</text>
</comment>
<dbReference type="InterPro" id="IPR004472">
    <property type="entry name" value="DTB_synth_BioD"/>
</dbReference>
<dbReference type="Proteomes" id="UP001285441">
    <property type="component" value="Unassembled WGS sequence"/>
</dbReference>
<organism evidence="5 6">
    <name type="scientific">Podospora didyma</name>
    <dbReference type="NCBI Taxonomy" id="330526"/>
    <lineage>
        <taxon>Eukaryota</taxon>
        <taxon>Fungi</taxon>
        <taxon>Dikarya</taxon>
        <taxon>Ascomycota</taxon>
        <taxon>Pezizomycotina</taxon>
        <taxon>Sordariomycetes</taxon>
        <taxon>Sordariomycetidae</taxon>
        <taxon>Sordariales</taxon>
        <taxon>Podosporaceae</taxon>
        <taxon>Podospora</taxon>
    </lineage>
</organism>
<gene>
    <name evidence="5" type="ORF">B0H63DRAFT_501654</name>
</gene>
<dbReference type="SUPFAM" id="SSF52540">
    <property type="entry name" value="P-loop containing nucleoside triphosphate hydrolases"/>
    <property type="match status" value="1"/>
</dbReference>
<dbReference type="InterPro" id="IPR015421">
    <property type="entry name" value="PyrdxlP-dep_Trfase_major"/>
</dbReference>
<dbReference type="GO" id="GO:0005524">
    <property type="term" value="F:ATP binding"/>
    <property type="evidence" value="ECO:0007669"/>
    <property type="project" value="InterPro"/>
</dbReference>
<dbReference type="Pfam" id="PF13500">
    <property type="entry name" value="AAA_26"/>
    <property type="match status" value="1"/>
</dbReference>
<protein>
    <submittedName>
        <fullName evidence="5">Uncharacterized protein</fullName>
    </submittedName>
</protein>
<dbReference type="GO" id="GO:0005739">
    <property type="term" value="C:mitochondrion"/>
    <property type="evidence" value="ECO:0007669"/>
    <property type="project" value="UniProtKB-SubCell"/>
</dbReference>
<dbReference type="GO" id="GO:0000287">
    <property type="term" value="F:magnesium ion binding"/>
    <property type="evidence" value="ECO:0007669"/>
    <property type="project" value="InterPro"/>
</dbReference>
<reference evidence="5" key="2">
    <citation type="submission" date="2023-06" db="EMBL/GenBank/DDBJ databases">
        <authorList>
            <consortium name="Lawrence Berkeley National Laboratory"/>
            <person name="Haridas S."/>
            <person name="Hensen N."/>
            <person name="Bonometti L."/>
            <person name="Westerberg I."/>
            <person name="Brannstrom I.O."/>
            <person name="Guillou S."/>
            <person name="Cros-Aarteil S."/>
            <person name="Calhoun S."/>
            <person name="Kuo A."/>
            <person name="Mondo S."/>
            <person name="Pangilinan J."/>
            <person name="Riley R."/>
            <person name="LaButti K."/>
            <person name="Andreopoulos B."/>
            <person name="Lipzen A."/>
            <person name="Chen C."/>
            <person name="Yanf M."/>
            <person name="Daum C."/>
            <person name="Ng V."/>
            <person name="Clum A."/>
            <person name="Steindorff A."/>
            <person name="Ohm R."/>
            <person name="Martin F."/>
            <person name="Silar P."/>
            <person name="Natvig D."/>
            <person name="Lalanne C."/>
            <person name="Gautier V."/>
            <person name="Ament-velasquez S.L."/>
            <person name="Kruys A."/>
            <person name="Hutchinson M.I."/>
            <person name="Powell A.J."/>
            <person name="Barry K."/>
            <person name="Miller A.N."/>
            <person name="Grigoriev I.V."/>
            <person name="Debuchy R."/>
            <person name="Gladieux P."/>
            <person name="Thoren M.H."/>
            <person name="Johannesson H."/>
        </authorList>
    </citation>
    <scope>NUCLEOTIDE SEQUENCE</scope>
    <source>
        <strain evidence="5">CBS 232.78</strain>
    </source>
</reference>
<evidence type="ECO:0000256" key="3">
    <source>
        <dbReference type="ARBA" id="ARBA00022679"/>
    </source>
</evidence>